<gene>
    <name evidence="2" type="ORF">MOBUDSM44075_02756</name>
</gene>
<dbReference type="PANTHER" id="PTHR40943:SF1">
    <property type="entry name" value="CYTOPLASMIC PROTEIN"/>
    <property type="match status" value="1"/>
</dbReference>
<feature type="domain" description="(S)-ureidoglycine aminohydrolase cupin" evidence="1">
    <location>
        <begin position="41"/>
        <end position="112"/>
    </location>
</feature>
<protein>
    <submittedName>
        <fullName evidence="2">Cupin domain protein</fullName>
    </submittedName>
</protein>
<evidence type="ECO:0000313" key="2">
    <source>
        <dbReference type="EMBL" id="KMO76226.1"/>
    </source>
</evidence>
<dbReference type="RefSeq" id="WP_048423473.1">
    <property type="nucleotide sequence ID" value="NZ_JYNU01000014.1"/>
</dbReference>
<organism evidence="2 3">
    <name type="scientific">Mycolicibacterium obuense</name>
    <dbReference type="NCBI Taxonomy" id="1807"/>
    <lineage>
        <taxon>Bacteria</taxon>
        <taxon>Bacillati</taxon>
        <taxon>Actinomycetota</taxon>
        <taxon>Actinomycetes</taxon>
        <taxon>Mycobacteriales</taxon>
        <taxon>Mycobacteriaceae</taxon>
        <taxon>Mycolicibacterium</taxon>
    </lineage>
</organism>
<evidence type="ECO:0000259" key="1">
    <source>
        <dbReference type="Pfam" id="PF05899"/>
    </source>
</evidence>
<dbReference type="Gene3D" id="2.60.120.10">
    <property type="entry name" value="Jelly Rolls"/>
    <property type="match status" value="1"/>
</dbReference>
<dbReference type="Pfam" id="PF05899">
    <property type="entry name" value="Cupin_3"/>
    <property type="match status" value="1"/>
</dbReference>
<comment type="caution">
    <text evidence="2">The sequence shown here is derived from an EMBL/GenBank/DDBJ whole genome shotgun (WGS) entry which is preliminary data.</text>
</comment>
<dbReference type="CDD" id="cd02227">
    <property type="entry name" value="cupin_TM1112-like"/>
    <property type="match status" value="1"/>
</dbReference>
<dbReference type="PANTHER" id="PTHR40943">
    <property type="entry name" value="CYTOPLASMIC PROTEIN-RELATED"/>
    <property type="match status" value="1"/>
</dbReference>
<dbReference type="Proteomes" id="UP000036313">
    <property type="component" value="Unassembled WGS sequence"/>
</dbReference>
<dbReference type="AlphaFoldDB" id="A0A0J6YUU2"/>
<sequence>MTNAILTALLPGADTADLEDWGPLDEATDGPMAVHGVEVWADGDRSAGIWQCSPGPSLWRQDENEMIYVLSGRMTVTPEGGEPLDLGAGDIAVFPVGWTGTWVIHETLRKVYVLF</sequence>
<accession>A0A0J6YUU2</accession>
<dbReference type="PATRIC" id="fig|1807.14.peg.2780"/>
<dbReference type="EMBL" id="JYNU01000014">
    <property type="protein sequence ID" value="KMO76226.1"/>
    <property type="molecule type" value="Genomic_DNA"/>
</dbReference>
<dbReference type="InterPro" id="IPR014710">
    <property type="entry name" value="RmlC-like_jellyroll"/>
</dbReference>
<dbReference type="InterPro" id="IPR008579">
    <property type="entry name" value="UGlyAH_Cupin_dom"/>
</dbReference>
<dbReference type="SUPFAM" id="SSF51182">
    <property type="entry name" value="RmlC-like cupins"/>
    <property type="match status" value="1"/>
</dbReference>
<dbReference type="InterPro" id="IPR011051">
    <property type="entry name" value="RmlC_Cupin_sf"/>
</dbReference>
<reference evidence="2 3" key="1">
    <citation type="journal article" date="2015" name="Genome Biol. Evol.">
        <title>Characterization of Three Mycobacterium spp. with Potential Use in Bioremediation by Genome Sequencing and Comparative Genomics.</title>
        <authorList>
            <person name="Das S."/>
            <person name="Pettersson B.M."/>
            <person name="Behra P.R."/>
            <person name="Ramesh M."/>
            <person name="Dasgupta S."/>
            <person name="Bhattacharya A."/>
            <person name="Kirsebom L.A."/>
        </authorList>
    </citation>
    <scope>NUCLEOTIDE SEQUENCE [LARGE SCALE GENOMIC DNA]</scope>
    <source>
        <strain evidence="2 3">DSM 44075</strain>
    </source>
</reference>
<evidence type="ECO:0000313" key="3">
    <source>
        <dbReference type="Proteomes" id="UP000036313"/>
    </source>
</evidence>
<proteinExistence type="predicted"/>
<name>A0A0J6YUU2_9MYCO</name>